<dbReference type="Gene3D" id="3.40.50.10330">
    <property type="entry name" value="Probable inorganic polyphosphate/atp-NAD kinase, domain 1"/>
    <property type="match status" value="1"/>
</dbReference>
<dbReference type="EMBL" id="UINC01081035">
    <property type="protein sequence ID" value="SVC24527.1"/>
    <property type="molecule type" value="Genomic_DNA"/>
</dbReference>
<dbReference type="InterPro" id="IPR017438">
    <property type="entry name" value="ATP-NAD_kinase_N"/>
</dbReference>
<dbReference type="AlphaFoldDB" id="A0A382KNM9"/>
<dbReference type="SUPFAM" id="SSF111331">
    <property type="entry name" value="NAD kinase/diacylglycerol kinase-like"/>
    <property type="match status" value="1"/>
</dbReference>
<reference evidence="1" key="1">
    <citation type="submission" date="2018-05" db="EMBL/GenBank/DDBJ databases">
        <authorList>
            <person name="Lanie J.A."/>
            <person name="Ng W.-L."/>
            <person name="Kazmierczak K.M."/>
            <person name="Andrzejewski T.M."/>
            <person name="Davidsen T.M."/>
            <person name="Wayne K.J."/>
            <person name="Tettelin H."/>
            <person name="Glass J.I."/>
            <person name="Rusch D."/>
            <person name="Podicherti R."/>
            <person name="Tsui H.-C.T."/>
            <person name="Winkler M.E."/>
        </authorList>
    </citation>
    <scope>NUCLEOTIDE SEQUENCE</scope>
</reference>
<evidence type="ECO:0008006" key="2">
    <source>
        <dbReference type="Google" id="ProtNLM"/>
    </source>
</evidence>
<sequence>MLIGIISKARIEKSLDLASKIADKISMDHDVWVSDVDDIDTYRSKFKDTQLVITLGGDGTILRVARSISSFEIPILGINLGRVGFMTEIPYSDSLKIL</sequence>
<proteinExistence type="predicted"/>
<gene>
    <name evidence="1" type="ORF">METZ01_LOCUS277381</name>
</gene>
<feature type="non-terminal residue" evidence="1">
    <location>
        <position position="98"/>
    </location>
</feature>
<dbReference type="PANTHER" id="PTHR20275:SF0">
    <property type="entry name" value="NAD KINASE"/>
    <property type="match status" value="1"/>
</dbReference>
<dbReference type="InterPro" id="IPR002504">
    <property type="entry name" value="NADK"/>
</dbReference>
<name>A0A382KNM9_9ZZZZ</name>
<dbReference type="PANTHER" id="PTHR20275">
    <property type="entry name" value="NAD KINASE"/>
    <property type="match status" value="1"/>
</dbReference>
<dbReference type="GO" id="GO:0006741">
    <property type="term" value="P:NADP+ biosynthetic process"/>
    <property type="evidence" value="ECO:0007669"/>
    <property type="project" value="InterPro"/>
</dbReference>
<dbReference type="Pfam" id="PF01513">
    <property type="entry name" value="NAD_kinase"/>
    <property type="match status" value="1"/>
</dbReference>
<dbReference type="InterPro" id="IPR016064">
    <property type="entry name" value="NAD/diacylglycerol_kinase_sf"/>
</dbReference>
<protein>
    <recommendedName>
        <fullName evidence="2">NAD(+) kinase</fullName>
    </recommendedName>
</protein>
<accession>A0A382KNM9</accession>
<organism evidence="1">
    <name type="scientific">marine metagenome</name>
    <dbReference type="NCBI Taxonomy" id="408172"/>
    <lineage>
        <taxon>unclassified sequences</taxon>
        <taxon>metagenomes</taxon>
        <taxon>ecological metagenomes</taxon>
    </lineage>
</organism>
<evidence type="ECO:0000313" key="1">
    <source>
        <dbReference type="EMBL" id="SVC24527.1"/>
    </source>
</evidence>
<dbReference type="GO" id="GO:0003951">
    <property type="term" value="F:NAD+ kinase activity"/>
    <property type="evidence" value="ECO:0007669"/>
    <property type="project" value="InterPro"/>
</dbReference>